<protein>
    <submittedName>
        <fullName evidence="2">Uncharacterized protein</fullName>
    </submittedName>
</protein>
<proteinExistence type="predicted"/>
<reference evidence="2 3" key="1">
    <citation type="submission" date="2017-10" db="EMBL/GenBank/DDBJ databases">
        <title>Nyctiphanis sp. nov., isolated from the stomach of the euphausiid Nyctiphanes simplex (Hansen, 1911) in the Gulf of California.</title>
        <authorList>
            <person name="Gomez-Gil B."/>
            <person name="Aguilar-Mendez M."/>
            <person name="Lopez-Cortes A."/>
            <person name="Gomez-Gutierrez J."/>
            <person name="Roque A."/>
            <person name="Lang E."/>
            <person name="Gonzalez-Castillo A."/>
        </authorList>
    </citation>
    <scope>NUCLEOTIDE SEQUENCE [LARGE SCALE GENOMIC DNA]</scope>
    <source>
        <strain evidence="2 3">CAIM 600</strain>
    </source>
</reference>
<name>A0A4Q0YCG5_9GAMM</name>
<keyword evidence="3" id="KW-1185">Reference proteome</keyword>
<sequence>MRINTVNSGEISRANINSDSSSASVIKEANKKSAAETMKDMHSSQTWSQSAKHCPPAPTPEPPGFWEGLGGFIGSIKDNAIEVVSDAAVTAAKMVKDGSAKAIEMGKLVVDGVINQSKVVVDGAINLGNGVLEAGKGAAEFVADAGKGVIDALSLPGKSLLKGPLILEMAF</sequence>
<evidence type="ECO:0000313" key="3">
    <source>
        <dbReference type="Proteomes" id="UP000290287"/>
    </source>
</evidence>
<organism evidence="2 3">
    <name type="scientific">Veronia nyctiphanis</name>
    <dbReference type="NCBI Taxonomy" id="1278244"/>
    <lineage>
        <taxon>Bacteria</taxon>
        <taxon>Pseudomonadati</taxon>
        <taxon>Pseudomonadota</taxon>
        <taxon>Gammaproteobacteria</taxon>
        <taxon>Vibrionales</taxon>
        <taxon>Vibrionaceae</taxon>
        <taxon>Veronia</taxon>
    </lineage>
</organism>
<evidence type="ECO:0000313" key="2">
    <source>
        <dbReference type="EMBL" id="RXJ68052.1"/>
    </source>
</evidence>
<dbReference type="AlphaFoldDB" id="A0A4Q0YCG5"/>
<dbReference type="RefSeq" id="WP_129124416.1">
    <property type="nucleotide sequence ID" value="NZ_PEIB01000066.1"/>
</dbReference>
<dbReference type="Proteomes" id="UP000290287">
    <property type="component" value="Unassembled WGS sequence"/>
</dbReference>
<comment type="caution">
    <text evidence="2">The sequence shown here is derived from an EMBL/GenBank/DDBJ whole genome shotgun (WGS) entry which is preliminary data.</text>
</comment>
<accession>A0A4Q0YCG5</accession>
<gene>
    <name evidence="2" type="ORF">CS022_24295</name>
</gene>
<dbReference type="EMBL" id="PEIB01000066">
    <property type="protein sequence ID" value="RXJ68052.1"/>
    <property type="molecule type" value="Genomic_DNA"/>
</dbReference>
<feature type="region of interest" description="Disordered" evidence="1">
    <location>
        <begin position="39"/>
        <end position="64"/>
    </location>
</feature>
<evidence type="ECO:0000256" key="1">
    <source>
        <dbReference type="SAM" id="MobiDB-lite"/>
    </source>
</evidence>